<sequence length="241" mass="27016">MWPFSSKKTPSPFKVGPFKPAPKGPPLGDEDRQIVDRFHDLYYRRWFQGGQTISIGWLGHETLKCPMDLWLYQELIVSRRPDVIVETGTRFGGSALFMASVCDQMGHGRVLSVDIDESLVSIRPVHDRITYLNGSSLDEKLLAGIRETVGDGRCLVILDSDHSRDHVLAELRAYSPLVKPGDYLIVEDTNVNGHPTLPDFGPGPMEALEAFLAETEDFVSDPACERFLMTLNPKGYLKRRG</sequence>
<keyword evidence="5" id="KW-1185">Reference proteome</keyword>
<feature type="region of interest" description="Disordered" evidence="3">
    <location>
        <begin position="1"/>
        <end position="29"/>
    </location>
</feature>
<evidence type="ECO:0000313" key="4">
    <source>
        <dbReference type="EMBL" id="RFC62168.1"/>
    </source>
</evidence>
<dbReference type="InterPro" id="IPR007072">
    <property type="entry name" value="RNMT_CmcI"/>
</dbReference>
<dbReference type="Pfam" id="PF04989">
    <property type="entry name" value="RMNT_CmcI"/>
    <property type="match status" value="1"/>
</dbReference>
<comment type="caution">
    <text evidence="4">The sequence shown here is derived from an EMBL/GenBank/DDBJ whole genome shotgun (WGS) entry which is preliminary data.</text>
</comment>
<dbReference type="AlphaFoldDB" id="A0A371WYW8"/>
<dbReference type="PANTHER" id="PTHR40048:SF1">
    <property type="entry name" value="RHAMNOSYL O-METHYLTRANSFERASE"/>
    <property type="match status" value="1"/>
</dbReference>
<evidence type="ECO:0000256" key="1">
    <source>
        <dbReference type="ARBA" id="ARBA00022603"/>
    </source>
</evidence>
<proteinExistence type="predicted"/>
<dbReference type="GO" id="GO:0071770">
    <property type="term" value="P:DIM/DIP cell wall layer assembly"/>
    <property type="evidence" value="ECO:0007669"/>
    <property type="project" value="TreeGrafter"/>
</dbReference>
<reference evidence="4 5" key="1">
    <citation type="submission" date="2018-08" db="EMBL/GenBank/DDBJ databases">
        <title>Fulvimarina sp. 85, whole genome shotgun sequence.</title>
        <authorList>
            <person name="Tuo L."/>
        </authorList>
    </citation>
    <scope>NUCLEOTIDE SEQUENCE [LARGE SCALE GENOMIC DNA]</scope>
    <source>
        <strain evidence="4 5">85</strain>
    </source>
</reference>
<keyword evidence="2" id="KW-0808">Transferase</keyword>
<gene>
    <name evidence="4" type="ORF">DYI37_16780</name>
</gene>
<dbReference type="Proteomes" id="UP000264310">
    <property type="component" value="Unassembled WGS sequence"/>
</dbReference>
<keyword evidence="1" id="KW-0489">Methyltransferase</keyword>
<dbReference type="PANTHER" id="PTHR40048">
    <property type="entry name" value="RHAMNOSYL O-METHYLTRANSFERASE"/>
    <property type="match status" value="1"/>
</dbReference>
<dbReference type="SUPFAM" id="SSF53335">
    <property type="entry name" value="S-adenosyl-L-methionine-dependent methyltransferases"/>
    <property type="match status" value="1"/>
</dbReference>
<dbReference type="Gene3D" id="3.40.50.150">
    <property type="entry name" value="Vaccinia Virus protein VP39"/>
    <property type="match status" value="1"/>
</dbReference>
<dbReference type="EMBL" id="QURL01000008">
    <property type="protein sequence ID" value="RFC62168.1"/>
    <property type="molecule type" value="Genomic_DNA"/>
</dbReference>
<dbReference type="InterPro" id="IPR029063">
    <property type="entry name" value="SAM-dependent_MTases_sf"/>
</dbReference>
<evidence type="ECO:0000256" key="3">
    <source>
        <dbReference type="SAM" id="MobiDB-lite"/>
    </source>
</evidence>
<accession>A0A371WYW8</accession>
<evidence type="ECO:0000256" key="2">
    <source>
        <dbReference type="ARBA" id="ARBA00022679"/>
    </source>
</evidence>
<protein>
    <submittedName>
        <fullName evidence="4">Cephalosporin hydroxylase</fullName>
    </submittedName>
</protein>
<name>A0A371WYW8_9HYPH</name>
<dbReference type="GO" id="GO:0005886">
    <property type="term" value="C:plasma membrane"/>
    <property type="evidence" value="ECO:0007669"/>
    <property type="project" value="TreeGrafter"/>
</dbReference>
<dbReference type="GO" id="GO:0008168">
    <property type="term" value="F:methyltransferase activity"/>
    <property type="evidence" value="ECO:0007669"/>
    <property type="project" value="UniProtKB-KW"/>
</dbReference>
<organism evidence="4 5">
    <name type="scientific">Fulvimarina endophytica</name>
    <dbReference type="NCBI Taxonomy" id="2293836"/>
    <lineage>
        <taxon>Bacteria</taxon>
        <taxon>Pseudomonadati</taxon>
        <taxon>Pseudomonadota</taxon>
        <taxon>Alphaproteobacteria</taxon>
        <taxon>Hyphomicrobiales</taxon>
        <taxon>Aurantimonadaceae</taxon>
        <taxon>Fulvimarina</taxon>
    </lineage>
</organism>
<dbReference type="OrthoDB" id="189417at2"/>
<dbReference type="RefSeq" id="WP_116684436.1">
    <property type="nucleotide sequence ID" value="NZ_QURL01000008.1"/>
</dbReference>
<dbReference type="GO" id="GO:0032259">
    <property type="term" value="P:methylation"/>
    <property type="evidence" value="ECO:0007669"/>
    <property type="project" value="UniProtKB-KW"/>
</dbReference>
<evidence type="ECO:0000313" key="5">
    <source>
        <dbReference type="Proteomes" id="UP000264310"/>
    </source>
</evidence>
<dbReference type="GO" id="GO:0008610">
    <property type="term" value="P:lipid biosynthetic process"/>
    <property type="evidence" value="ECO:0007669"/>
    <property type="project" value="InterPro"/>
</dbReference>